<evidence type="ECO:0000256" key="13">
    <source>
        <dbReference type="ARBA" id="ARBA00024209"/>
    </source>
</evidence>
<reference evidence="17" key="2">
    <citation type="submission" date="2020-08" db="EMBL/GenBank/DDBJ databases">
        <title>Plant Genome Project.</title>
        <authorList>
            <person name="Zhang R.-G."/>
        </authorList>
    </citation>
    <scope>NUCLEOTIDE SEQUENCE</scope>
    <source>
        <strain evidence="17">Huo1</strain>
        <tissue evidence="17">Leaf</tissue>
    </source>
</reference>
<evidence type="ECO:0000256" key="9">
    <source>
        <dbReference type="ARBA" id="ARBA00022786"/>
    </source>
</evidence>
<dbReference type="GO" id="GO:0008270">
    <property type="term" value="F:zinc ion binding"/>
    <property type="evidence" value="ECO:0007669"/>
    <property type="project" value="UniProtKB-KW"/>
</dbReference>
<accession>A0A8X8X1G9</accession>
<dbReference type="GO" id="GO:0016020">
    <property type="term" value="C:membrane"/>
    <property type="evidence" value="ECO:0007669"/>
    <property type="project" value="UniProtKB-SubCell"/>
</dbReference>
<feature type="transmembrane region" description="Helical" evidence="15">
    <location>
        <begin position="29"/>
        <end position="51"/>
    </location>
</feature>
<evidence type="ECO:0000256" key="3">
    <source>
        <dbReference type="ARBA" id="ARBA00004906"/>
    </source>
</evidence>
<sequence>MNNTTTTTTFTDYGDDSDSPIADTVLCGFGYGVGLSVAVLAIFIIITYFSYKCKKSRPNSSPFSSSVRRRYFAGAGDSVHVVIQRDGLDAAAISAIPLYTYARLGPSGAAAAGGGCAVCLGEYKESEEVRLMPECGHVFHRSCIDLWLMIHPTCPICRKTPLPAAAAAVEQPAN</sequence>
<dbReference type="EMBL" id="PNBA02000013">
    <property type="protein sequence ID" value="KAG6404509.1"/>
    <property type="molecule type" value="Genomic_DNA"/>
</dbReference>
<evidence type="ECO:0000256" key="6">
    <source>
        <dbReference type="ARBA" id="ARBA00022692"/>
    </source>
</evidence>
<dbReference type="AlphaFoldDB" id="A0A8X8X1G9"/>
<dbReference type="Proteomes" id="UP000298416">
    <property type="component" value="Unassembled WGS sequence"/>
</dbReference>
<evidence type="ECO:0000313" key="17">
    <source>
        <dbReference type="EMBL" id="KAG6404509.1"/>
    </source>
</evidence>
<evidence type="ECO:0000256" key="8">
    <source>
        <dbReference type="ARBA" id="ARBA00022771"/>
    </source>
</evidence>
<dbReference type="InterPro" id="IPR001841">
    <property type="entry name" value="Znf_RING"/>
</dbReference>
<evidence type="ECO:0000256" key="4">
    <source>
        <dbReference type="ARBA" id="ARBA00012483"/>
    </source>
</evidence>
<reference evidence="17" key="1">
    <citation type="submission" date="2018-01" db="EMBL/GenBank/DDBJ databases">
        <authorList>
            <person name="Mao J.F."/>
        </authorList>
    </citation>
    <scope>NUCLEOTIDE SEQUENCE</scope>
    <source>
        <strain evidence="17">Huo1</strain>
        <tissue evidence="17">Leaf</tissue>
    </source>
</reference>
<evidence type="ECO:0000256" key="11">
    <source>
        <dbReference type="ARBA" id="ARBA00022989"/>
    </source>
</evidence>
<dbReference type="PANTHER" id="PTHR46719:SF7">
    <property type="entry name" value="RING-H2 FINGER PROTEIN ATL71-RELATED"/>
    <property type="match status" value="1"/>
</dbReference>
<evidence type="ECO:0000256" key="15">
    <source>
        <dbReference type="SAM" id="Phobius"/>
    </source>
</evidence>
<evidence type="ECO:0000256" key="14">
    <source>
        <dbReference type="PROSITE-ProRule" id="PRU00175"/>
    </source>
</evidence>
<evidence type="ECO:0000256" key="7">
    <source>
        <dbReference type="ARBA" id="ARBA00022723"/>
    </source>
</evidence>
<evidence type="ECO:0000259" key="16">
    <source>
        <dbReference type="PROSITE" id="PS50089"/>
    </source>
</evidence>
<comment type="caution">
    <text evidence="17">The sequence shown here is derived from an EMBL/GenBank/DDBJ whole genome shotgun (WGS) entry which is preliminary data.</text>
</comment>
<protein>
    <recommendedName>
        <fullName evidence="4">RING-type E3 ubiquitin transferase</fullName>
        <ecNumber evidence="4">2.3.2.27</ecNumber>
    </recommendedName>
</protein>
<dbReference type="SUPFAM" id="SSF57850">
    <property type="entry name" value="RING/U-box"/>
    <property type="match status" value="1"/>
</dbReference>
<dbReference type="CDD" id="cd16461">
    <property type="entry name" value="RING-H2_EL5-like"/>
    <property type="match status" value="1"/>
</dbReference>
<dbReference type="FunFam" id="3.30.40.10:FF:000187">
    <property type="entry name" value="E3 ubiquitin-protein ligase ATL6"/>
    <property type="match status" value="1"/>
</dbReference>
<keyword evidence="12 15" id="KW-0472">Membrane</keyword>
<comment type="subcellular location">
    <subcellularLocation>
        <location evidence="2">Membrane</location>
        <topology evidence="2">Single-pass membrane protein</topology>
    </subcellularLocation>
</comment>
<feature type="domain" description="RING-type" evidence="16">
    <location>
        <begin position="116"/>
        <end position="158"/>
    </location>
</feature>
<proteinExistence type="inferred from homology"/>
<dbReference type="Pfam" id="PF13639">
    <property type="entry name" value="zf-RING_2"/>
    <property type="match status" value="1"/>
</dbReference>
<comment type="similarity">
    <text evidence="13">Belongs to the RING-type zinc finger family. ATL subfamily.</text>
</comment>
<evidence type="ECO:0000256" key="2">
    <source>
        <dbReference type="ARBA" id="ARBA00004167"/>
    </source>
</evidence>
<gene>
    <name evidence="17" type="ORF">SASPL_136758</name>
</gene>
<keyword evidence="9" id="KW-0833">Ubl conjugation pathway</keyword>
<evidence type="ECO:0000313" key="18">
    <source>
        <dbReference type="Proteomes" id="UP000298416"/>
    </source>
</evidence>
<keyword evidence="11 15" id="KW-1133">Transmembrane helix</keyword>
<evidence type="ECO:0000256" key="1">
    <source>
        <dbReference type="ARBA" id="ARBA00000900"/>
    </source>
</evidence>
<keyword evidence="6 15" id="KW-0812">Transmembrane</keyword>
<comment type="pathway">
    <text evidence="3">Protein modification; protein ubiquitination.</text>
</comment>
<evidence type="ECO:0000256" key="10">
    <source>
        <dbReference type="ARBA" id="ARBA00022833"/>
    </source>
</evidence>
<dbReference type="Gene3D" id="3.30.40.10">
    <property type="entry name" value="Zinc/RING finger domain, C3HC4 (zinc finger)"/>
    <property type="match status" value="1"/>
</dbReference>
<evidence type="ECO:0000256" key="12">
    <source>
        <dbReference type="ARBA" id="ARBA00023136"/>
    </source>
</evidence>
<keyword evidence="18" id="KW-1185">Reference proteome</keyword>
<keyword evidence="5" id="KW-0808">Transferase</keyword>
<dbReference type="PROSITE" id="PS50089">
    <property type="entry name" value="ZF_RING_2"/>
    <property type="match status" value="1"/>
</dbReference>
<keyword evidence="8 14" id="KW-0863">Zinc-finger</keyword>
<keyword evidence="10" id="KW-0862">Zinc</keyword>
<organism evidence="17">
    <name type="scientific">Salvia splendens</name>
    <name type="common">Scarlet sage</name>
    <dbReference type="NCBI Taxonomy" id="180675"/>
    <lineage>
        <taxon>Eukaryota</taxon>
        <taxon>Viridiplantae</taxon>
        <taxon>Streptophyta</taxon>
        <taxon>Embryophyta</taxon>
        <taxon>Tracheophyta</taxon>
        <taxon>Spermatophyta</taxon>
        <taxon>Magnoliopsida</taxon>
        <taxon>eudicotyledons</taxon>
        <taxon>Gunneridae</taxon>
        <taxon>Pentapetalae</taxon>
        <taxon>asterids</taxon>
        <taxon>lamiids</taxon>
        <taxon>Lamiales</taxon>
        <taxon>Lamiaceae</taxon>
        <taxon>Nepetoideae</taxon>
        <taxon>Mentheae</taxon>
        <taxon>Salviinae</taxon>
        <taxon>Salvia</taxon>
        <taxon>Salvia subgen. Calosphace</taxon>
        <taxon>core Calosphace</taxon>
    </lineage>
</organism>
<dbReference type="GO" id="GO:0061630">
    <property type="term" value="F:ubiquitin protein ligase activity"/>
    <property type="evidence" value="ECO:0007669"/>
    <property type="project" value="UniProtKB-EC"/>
</dbReference>
<dbReference type="InterPro" id="IPR013083">
    <property type="entry name" value="Znf_RING/FYVE/PHD"/>
</dbReference>
<dbReference type="OrthoDB" id="8062037at2759"/>
<dbReference type="InterPro" id="IPR045899">
    <property type="entry name" value="ATL71-like"/>
</dbReference>
<comment type="catalytic activity">
    <reaction evidence="1">
        <text>S-ubiquitinyl-[E2 ubiquitin-conjugating enzyme]-L-cysteine + [acceptor protein]-L-lysine = [E2 ubiquitin-conjugating enzyme]-L-cysteine + N(6)-ubiquitinyl-[acceptor protein]-L-lysine.</text>
        <dbReference type="EC" id="2.3.2.27"/>
    </reaction>
</comment>
<dbReference type="SMART" id="SM00184">
    <property type="entry name" value="RING"/>
    <property type="match status" value="1"/>
</dbReference>
<dbReference type="EC" id="2.3.2.27" evidence="4"/>
<keyword evidence="7" id="KW-0479">Metal-binding</keyword>
<name>A0A8X8X1G9_SALSN</name>
<dbReference type="PANTHER" id="PTHR46719">
    <property type="entry name" value="TRANSCRIPTION FACTOR C2H2 FAMILY-RELATED"/>
    <property type="match status" value="1"/>
</dbReference>
<evidence type="ECO:0000256" key="5">
    <source>
        <dbReference type="ARBA" id="ARBA00022679"/>
    </source>
</evidence>